<protein>
    <submittedName>
        <fullName evidence="1">DUF6030 family protein</fullName>
    </submittedName>
</protein>
<proteinExistence type="predicted"/>
<gene>
    <name evidence="1" type="ORF">RMS29_23700</name>
</gene>
<dbReference type="Proteomes" id="UP001277561">
    <property type="component" value="Unassembled WGS sequence"/>
</dbReference>
<name>A0ABU4W355_9HYPH</name>
<dbReference type="GeneID" id="86879823"/>
<evidence type="ECO:0000313" key="2">
    <source>
        <dbReference type="Proteomes" id="UP001277561"/>
    </source>
</evidence>
<dbReference type="Pfam" id="PF19495">
    <property type="entry name" value="DUF6030"/>
    <property type="match status" value="1"/>
</dbReference>
<dbReference type="RefSeq" id="WP_146258672.1">
    <property type="nucleotide sequence ID" value="NZ_CP192765.1"/>
</dbReference>
<organism evidence="1 2">
    <name type="scientific">Agrobacterium rosae</name>
    <dbReference type="NCBI Taxonomy" id="1972867"/>
    <lineage>
        <taxon>Bacteria</taxon>
        <taxon>Pseudomonadati</taxon>
        <taxon>Pseudomonadota</taxon>
        <taxon>Alphaproteobacteria</taxon>
        <taxon>Hyphomicrobiales</taxon>
        <taxon>Rhizobiaceae</taxon>
        <taxon>Rhizobium/Agrobacterium group</taxon>
        <taxon>Agrobacterium</taxon>
    </lineage>
</organism>
<comment type="caution">
    <text evidence="1">The sequence shown here is derived from an EMBL/GenBank/DDBJ whole genome shotgun (WGS) entry which is preliminary data.</text>
</comment>
<dbReference type="EMBL" id="JAVRAD010000015">
    <property type="protein sequence ID" value="MDX8332223.1"/>
    <property type="molecule type" value="Genomic_DNA"/>
</dbReference>
<evidence type="ECO:0000313" key="1">
    <source>
        <dbReference type="EMBL" id="MDX8332223.1"/>
    </source>
</evidence>
<dbReference type="InterPro" id="IPR046071">
    <property type="entry name" value="DUF6030"/>
</dbReference>
<keyword evidence="2" id="KW-1185">Reference proteome</keyword>
<accession>A0ABU4W355</accession>
<sequence>MLIPLIISLYLVSGLAQPGTADNKTRHPARVEHVQWKVPPRNSPSFAESQCRSIADLSVSSRPVFTVTENGEWECTYLIEYSETGHKPSLFIQIRGLDPGIWSSFRLKLNFGSPLSRQVLGAQAADLVYLLIGTNTPVRDLDAMLAAGRELEMTFDDVTLKYRQERTDSNRFNLFGSKKLGPEKNANKPD</sequence>
<reference evidence="1" key="1">
    <citation type="journal article" date="2023" name="Phytobiomes J">
        <title>Deciphering the key players within the bacterial microbiota associated with aerial crown gall tumors on rhododendron: Insights into the gallobiome.</title>
        <authorList>
            <person name="Kuzmanovic N."/>
            <person name="Nesme J."/>
            <person name="Wolf J."/>
            <person name="Neumann-Schaal M."/>
            <person name="Petersen J."/>
            <person name="Fernandez-Gnecco G."/>
            <person name="Sproeer C."/>
            <person name="Bunk B."/>
            <person name="Overmann J."/>
            <person name="Sorensen S.J."/>
            <person name="Idczak E."/>
            <person name="Smalla K."/>
        </authorList>
    </citation>
    <scope>NUCLEOTIDE SEQUENCE [LARGE SCALE GENOMIC DNA]</scope>
    <source>
        <strain evidence="1">Rho-14.1</strain>
    </source>
</reference>